<gene>
    <name evidence="2" type="ORF">SASPL_112717</name>
</gene>
<reference evidence="2" key="1">
    <citation type="submission" date="2018-01" db="EMBL/GenBank/DDBJ databases">
        <authorList>
            <person name="Mao J.F."/>
        </authorList>
    </citation>
    <scope>NUCLEOTIDE SEQUENCE</scope>
    <source>
        <strain evidence="2">Huo1</strain>
        <tissue evidence="2">Leaf</tissue>
    </source>
</reference>
<dbReference type="Proteomes" id="UP000298416">
    <property type="component" value="Unassembled WGS sequence"/>
</dbReference>
<reference evidence="2" key="2">
    <citation type="submission" date="2020-08" db="EMBL/GenBank/DDBJ databases">
        <title>Plant Genome Project.</title>
        <authorList>
            <person name="Zhang R.-G."/>
        </authorList>
    </citation>
    <scope>NUCLEOTIDE SEQUENCE</scope>
    <source>
        <strain evidence="2">Huo1</strain>
        <tissue evidence="2">Leaf</tissue>
    </source>
</reference>
<sequence>MCQSPHHHKHMEDLVALPRQIEPPGPPPLGHPAQVKHGPDQIREGHDALVREYDIAVRVSPVDHSGMDGRDDAKQGHGDEEEDAEGAAFARGEGRVEEGDDGAGTKDGDPGEVDDLPVRGALEDVVHGGEVGGDDHDGDAHIVEVEELRVEAARVAAEEVAEAAAEEAEHGATQEHIERPAWWC</sequence>
<dbReference type="EMBL" id="PNBA02000004">
    <property type="protein sequence ID" value="KAG6428465.1"/>
    <property type="molecule type" value="Genomic_DNA"/>
</dbReference>
<accession>A0A8X8YEE6</accession>
<evidence type="ECO:0000313" key="3">
    <source>
        <dbReference type="Proteomes" id="UP000298416"/>
    </source>
</evidence>
<feature type="region of interest" description="Disordered" evidence="1">
    <location>
        <begin position="60"/>
        <end position="116"/>
    </location>
</feature>
<comment type="caution">
    <text evidence="2">The sequence shown here is derived from an EMBL/GenBank/DDBJ whole genome shotgun (WGS) entry which is preliminary data.</text>
</comment>
<organism evidence="2">
    <name type="scientific">Salvia splendens</name>
    <name type="common">Scarlet sage</name>
    <dbReference type="NCBI Taxonomy" id="180675"/>
    <lineage>
        <taxon>Eukaryota</taxon>
        <taxon>Viridiplantae</taxon>
        <taxon>Streptophyta</taxon>
        <taxon>Embryophyta</taxon>
        <taxon>Tracheophyta</taxon>
        <taxon>Spermatophyta</taxon>
        <taxon>Magnoliopsida</taxon>
        <taxon>eudicotyledons</taxon>
        <taxon>Gunneridae</taxon>
        <taxon>Pentapetalae</taxon>
        <taxon>asterids</taxon>
        <taxon>lamiids</taxon>
        <taxon>Lamiales</taxon>
        <taxon>Lamiaceae</taxon>
        <taxon>Nepetoideae</taxon>
        <taxon>Mentheae</taxon>
        <taxon>Salviinae</taxon>
        <taxon>Salvia</taxon>
        <taxon>Salvia subgen. Calosphace</taxon>
        <taxon>core Calosphace</taxon>
    </lineage>
</organism>
<feature type="compositionally biased region" description="Pro residues" evidence="1">
    <location>
        <begin position="21"/>
        <end position="30"/>
    </location>
</feature>
<evidence type="ECO:0000313" key="2">
    <source>
        <dbReference type="EMBL" id="KAG6428465.1"/>
    </source>
</evidence>
<dbReference type="AlphaFoldDB" id="A0A8X8YEE6"/>
<feature type="compositionally biased region" description="Basic and acidic residues" evidence="1">
    <location>
        <begin position="65"/>
        <end position="78"/>
    </location>
</feature>
<keyword evidence="3" id="KW-1185">Reference proteome</keyword>
<name>A0A8X8YEE6_SALSN</name>
<evidence type="ECO:0000256" key="1">
    <source>
        <dbReference type="SAM" id="MobiDB-lite"/>
    </source>
</evidence>
<protein>
    <submittedName>
        <fullName evidence="2">Uncharacterized protein</fullName>
    </submittedName>
</protein>
<feature type="compositionally biased region" description="Basic and acidic residues" evidence="1">
    <location>
        <begin position="92"/>
        <end position="109"/>
    </location>
</feature>
<proteinExistence type="predicted"/>
<feature type="region of interest" description="Disordered" evidence="1">
    <location>
        <begin position="18"/>
        <end position="42"/>
    </location>
</feature>